<feature type="transmembrane region" description="Helical" evidence="1">
    <location>
        <begin position="23"/>
        <end position="45"/>
    </location>
</feature>
<sequence length="130" mass="15071">MLESERWKKRYEGPERRKGKDPVLHSISVLGAVSWILMIPVFFLIDRARPEVETFIERWQGIVIDPNWDAETFRYAVFLLVIIMVLSAIGLFLSSLRSKRKTDSIRLNLVVVFGLAFVGTAYYLGRFVFS</sequence>
<organism evidence="2 3">
    <name type="scientific">Marinospirillum celere</name>
    <dbReference type="NCBI Taxonomy" id="1122252"/>
    <lineage>
        <taxon>Bacteria</taxon>
        <taxon>Pseudomonadati</taxon>
        <taxon>Pseudomonadota</taxon>
        <taxon>Gammaproteobacteria</taxon>
        <taxon>Oceanospirillales</taxon>
        <taxon>Oceanospirillaceae</taxon>
        <taxon>Marinospirillum</taxon>
    </lineage>
</organism>
<evidence type="ECO:0000313" key="2">
    <source>
        <dbReference type="EMBL" id="SFB90305.1"/>
    </source>
</evidence>
<protein>
    <submittedName>
        <fullName evidence="2">Uncharacterized protein</fullName>
    </submittedName>
</protein>
<proteinExistence type="predicted"/>
<reference evidence="2 3" key="1">
    <citation type="submission" date="2016-10" db="EMBL/GenBank/DDBJ databases">
        <authorList>
            <person name="de Groot N.N."/>
        </authorList>
    </citation>
    <scope>NUCLEOTIDE SEQUENCE [LARGE SCALE GENOMIC DNA]</scope>
    <source>
        <strain evidence="2 3">DSM 18438</strain>
    </source>
</reference>
<evidence type="ECO:0000256" key="1">
    <source>
        <dbReference type="SAM" id="Phobius"/>
    </source>
</evidence>
<keyword evidence="1" id="KW-0812">Transmembrane</keyword>
<keyword evidence="1" id="KW-1133">Transmembrane helix</keyword>
<dbReference type="STRING" id="1122252.SAMN05660443_0835"/>
<name>A0A1I1ET43_9GAMM</name>
<dbReference type="OrthoDB" id="6119503at2"/>
<evidence type="ECO:0000313" key="3">
    <source>
        <dbReference type="Proteomes" id="UP000199058"/>
    </source>
</evidence>
<feature type="transmembrane region" description="Helical" evidence="1">
    <location>
        <begin position="75"/>
        <end position="93"/>
    </location>
</feature>
<dbReference type="RefSeq" id="WP_091959543.1">
    <property type="nucleotide sequence ID" value="NZ_FOLH01000001.1"/>
</dbReference>
<keyword evidence="1" id="KW-0472">Membrane</keyword>
<feature type="transmembrane region" description="Helical" evidence="1">
    <location>
        <begin position="105"/>
        <end position="124"/>
    </location>
</feature>
<gene>
    <name evidence="2" type="ORF">SAMN05660443_0835</name>
</gene>
<accession>A0A1I1ET43</accession>
<keyword evidence="3" id="KW-1185">Reference proteome</keyword>
<dbReference type="Proteomes" id="UP000199058">
    <property type="component" value="Unassembled WGS sequence"/>
</dbReference>
<dbReference type="EMBL" id="FOLH01000001">
    <property type="protein sequence ID" value="SFB90305.1"/>
    <property type="molecule type" value="Genomic_DNA"/>
</dbReference>
<dbReference type="AlphaFoldDB" id="A0A1I1ET43"/>